<gene>
    <name evidence="2" type="ORF">BBF96_11815</name>
</gene>
<feature type="domain" description="LysM" evidence="1">
    <location>
        <begin position="141"/>
        <end position="186"/>
    </location>
</feature>
<dbReference type="InterPro" id="IPR036779">
    <property type="entry name" value="LysM_dom_sf"/>
</dbReference>
<dbReference type="Gene3D" id="2.70.70.10">
    <property type="entry name" value="Glucose Permease (Domain IIA)"/>
    <property type="match status" value="1"/>
</dbReference>
<dbReference type="Pfam" id="PF01476">
    <property type="entry name" value="LysM"/>
    <property type="match status" value="2"/>
</dbReference>
<dbReference type="RefSeq" id="WP_127017367.1">
    <property type="nucleotide sequence ID" value="NZ_CP016379.1"/>
</dbReference>
<dbReference type="Gene3D" id="3.10.350.10">
    <property type="entry name" value="LysM domain"/>
    <property type="match status" value="2"/>
</dbReference>
<dbReference type="CDD" id="cd12797">
    <property type="entry name" value="M23_peptidase"/>
    <property type="match status" value="1"/>
</dbReference>
<dbReference type="PANTHER" id="PTHR21666:SF270">
    <property type="entry name" value="MUREIN HYDROLASE ACTIVATOR ENVC"/>
    <property type="match status" value="1"/>
</dbReference>
<evidence type="ECO:0000259" key="1">
    <source>
        <dbReference type="PROSITE" id="PS51782"/>
    </source>
</evidence>
<accession>A0A3Q9HRB8</accession>
<protein>
    <recommendedName>
        <fullName evidence="1">LysM domain-containing protein</fullName>
    </recommendedName>
</protein>
<feature type="domain" description="LysM" evidence="1">
    <location>
        <begin position="192"/>
        <end position="235"/>
    </location>
</feature>
<dbReference type="InterPro" id="IPR016047">
    <property type="entry name" value="M23ase_b-sheet_dom"/>
</dbReference>
<dbReference type="SMART" id="SM00257">
    <property type="entry name" value="LysM"/>
    <property type="match status" value="2"/>
</dbReference>
<dbReference type="SUPFAM" id="SSF54106">
    <property type="entry name" value="LysM domain"/>
    <property type="match status" value="2"/>
</dbReference>
<reference evidence="2 3" key="1">
    <citation type="submission" date="2016-07" db="EMBL/GenBank/DDBJ databases">
        <title>Genome and transcriptome analysis of iron-reducing fermentative bacteria Anoxybacter fermentans.</title>
        <authorList>
            <person name="Zeng X."/>
            <person name="Shao Z."/>
        </authorList>
    </citation>
    <scope>NUCLEOTIDE SEQUENCE [LARGE SCALE GENOMIC DNA]</scope>
    <source>
        <strain evidence="2 3">DY22613</strain>
    </source>
</reference>
<dbReference type="AlphaFoldDB" id="A0A3Q9HRB8"/>
<dbReference type="PANTHER" id="PTHR21666">
    <property type="entry name" value="PEPTIDASE-RELATED"/>
    <property type="match status" value="1"/>
</dbReference>
<dbReference type="Pfam" id="PF01551">
    <property type="entry name" value="Peptidase_M23"/>
    <property type="match status" value="1"/>
</dbReference>
<dbReference type="KEGG" id="aft:BBF96_11815"/>
<sequence length="372" mass="41535">MVIPFVLKRWVVIGVLILFLILGFTIARSDSESVIKPEEIQIHLTEDILTNPLLEKQEIWKANQTAIFTAEQDWNRNDLLNGGSESIELFMKNIFKVVEESSVILNSVDFPKPTIRPENLLVDVKSPRENTLLKAAGKKVSIHIVQPGETLWDISRMYGIDIDTIIGANQHIENIKRLKAGQELKILNCKGVIHKVSPYETLSDISRLYGVEVKKIMEYNNLKSARLSIGDTLIIPGASPVKLEFRGGFSTGFIWPVRAPISSPFGMRWGKFHYGIDLAVPTGTPIKAAKSGKVIYSGEASGYGLAVYIKHDDKTVTRYGHNSKLLVKKNDFVYQGQVIALSGNTGFSTAPHLHFEIRINGKAVNPLKYLKK</sequence>
<dbReference type="SUPFAM" id="SSF51261">
    <property type="entry name" value="Duplicated hybrid motif"/>
    <property type="match status" value="1"/>
</dbReference>
<dbReference type="InterPro" id="IPR018392">
    <property type="entry name" value="LysM"/>
</dbReference>
<dbReference type="EMBL" id="CP016379">
    <property type="protein sequence ID" value="AZR74019.1"/>
    <property type="molecule type" value="Genomic_DNA"/>
</dbReference>
<dbReference type="InterPro" id="IPR050570">
    <property type="entry name" value="Cell_wall_metabolism_enzyme"/>
</dbReference>
<evidence type="ECO:0000313" key="3">
    <source>
        <dbReference type="Proteomes" id="UP000267250"/>
    </source>
</evidence>
<dbReference type="GO" id="GO:0004222">
    <property type="term" value="F:metalloendopeptidase activity"/>
    <property type="evidence" value="ECO:0007669"/>
    <property type="project" value="TreeGrafter"/>
</dbReference>
<keyword evidence="3" id="KW-1185">Reference proteome</keyword>
<dbReference type="PROSITE" id="PS51782">
    <property type="entry name" value="LYSM"/>
    <property type="match status" value="2"/>
</dbReference>
<proteinExistence type="predicted"/>
<dbReference type="OrthoDB" id="9809488at2"/>
<dbReference type="CDD" id="cd00118">
    <property type="entry name" value="LysM"/>
    <property type="match status" value="2"/>
</dbReference>
<evidence type="ECO:0000313" key="2">
    <source>
        <dbReference type="EMBL" id="AZR74019.1"/>
    </source>
</evidence>
<organism evidence="2 3">
    <name type="scientific">Anoxybacter fermentans</name>
    <dbReference type="NCBI Taxonomy" id="1323375"/>
    <lineage>
        <taxon>Bacteria</taxon>
        <taxon>Bacillati</taxon>
        <taxon>Bacillota</taxon>
        <taxon>Clostridia</taxon>
        <taxon>Halanaerobiales</taxon>
        <taxon>Anoxybacter</taxon>
    </lineage>
</organism>
<dbReference type="InterPro" id="IPR011055">
    <property type="entry name" value="Dup_hybrid_motif"/>
</dbReference>
<name>A0A3Q9HRB8_9FIRM</name>
<dbReference type="Proteomes" id="UP000267250">
    <property type="component" value="Chromosome"/>
</dbReference>